<name>A0A9W6ZHE0_9STRA</name>
<dbReference type="EMBL" id="BRXZ01002030">
    <property type="protein sequence ID" value="GMH52656.1"/>
    <property type="molecule type" value="Genomic_DNA"/>
</dbReference>
<feature type="non-terminal residue" evidence="1">
    <location>
        <position position="1"/>
    </location>
</feature>
<accession>A0A9W6ZHE0</accession>
<organism evidence="1 2">
    <name type="scientific">Triparma retinervis</name>
    <dbReference type="NCBI Taxonomy" id="2557542"/>
    <lineage>
        <taxon>Eukaryota</taxon>
        <taxon>Sar</taxon>
        <taxon>Stramenopiles</taxon>
        <taxon>Ochrophyta</taxon>
        <taxon>Bolidophyceae</taxon>
        <taxon>Parmales</taxon>
        <taxon>Triparmaceae</taxon>
        <taxon>Triparma</taxon>
    </lineage>
</organism>
<dbReference type="Proteomes" id="UP001165082">
    <property type="component" value="Unassembled WGS sequence"/>
</dbReference>
<gene>
    <name evidence="1" type="ORF">TrRE_jg7578</name>
</gene>
<reference evidence="1" key="1">
    <citation type="submission" date="2022-07" db="EMBL/GenBank/DDBJ databases">
        <title>Genome analysis of Parmales, a sister group of diatoms, reveals the evolutionary specialization of diatoms from phago-mixotrophs to photoautotrophs.</title>
        <authorList>
            <person name="Ban H."/>
            <person name="Sato S."/>
            <person name="Yoshikawa S."/>
            <person name="Kazumasa Y."/>
            <person name="Nakamura Y."/>
            <person name="Ichinomiya M."/>
            <person name="Saitoh K."/>
            <person name="Sato N."/>
            <person name="Blanc-Mathieu R."/>
            <person name="Endo H."/>
            <person name="Kuwata A."/>
            <person name="Ogata H."/>
        </authorList>
    </citation>
    <scope>NUCLEOTIDE SEQUENCE</scope>
</reference>
<comment type="caution">
    <text evidence="1">The sequence shown here is derived from an EMBL/GenBank/DDBJ whole genome shotgun (WGS) entry which is preliminary data.</text>
</comment>
<proteinExistence type="predicted"/>
<keyword evidence="2" id="KW-1185">Reference proteome</keyword>
<dbReference type="AlphaFoldDB" id="A0A9W6ZHE0"/>
<evidence type="ECO:0000313" key="2">
    <source>
        <dbReference type="Proteomes" id="UP001165082"/>
    </source>
</evidence>
<protein>
    <submittedName>
        <fullName evidence="1">Uncharacterized protein</fullName>
    </submittedName>
</protein>
<evidence type="ECO:0000313" key="1">
    <source>
        <dbReference type="EMBL" id="GMH52656.1"/>
    </source>
</evidence>
<sequence>ARGLVGLSRGVFNTYTKQIHDSEYINRDGRAVEEE</sequence>